<dbReference type="RefSeq" id="XP_069307240.1">
    <property type="nucleotide sequence ID" value="XM_069451375.1"/>
</dbReference>
<feature type="region of interest" description="Disordered" evidence="2">
    <location>
        <begin position="880"/>
        <end position="928"/>
    </location>
</feature>
<dbReference type="GeneID" id="96085518"/>
<accession>A0ABR3UMD2</accession>
<feature type="compositionally biased region" description="Basic residues" evidence="2">
    <location>
        <begin position="481"/>
        <end position="491"/>
    </location>
</feature>
<feature type="compositionally biased region" description="Basic and acidic residues" evidence="2">
    <location>
        <begin position="294"/>
        <end position="311"/>
    </location>
</feature>
<dbReference type="EMBL" id="JBHGVX010000004">
    <property type="protein sequence ID" value="KAL1796656.1"/>
    <property type="molecule type" value="Genomic_DNA"/>
</dbReference>
<evidence type="ECO:0000256" key="1">
    <source>
        <dbReference type="SAM" id="Coils"/>
    </source>
</evidence>
<keyword evidence="4" id="KW-1185">Reference proteome</keyword>
<reference evidence="3 4" key="1">
    <citation type="submission" date="2024-09" db="EMBL/GenBank/DDBJ databases">
        <title>T2T genomes of carrot and Alternaria dauci and their utility for understanding host-pathogen interaction during carrot leaf blight disease.</title>
        <authorList>
            <person name="Liu W."/>
            <person name="Xu S."/>
            <person name="Ou C."/>
            <person name="Liu X."/>
            <person name="Zhuang F."/>
            <person name="Deng X.W."/>
        </authorList>
    </citation>
    <scope>NUCLEOTIDE SEQUENCE [LARGE SCALE GENOMIC DNA]</scope>
    <source>
        <strain evidence="3 4">A2016</strain>
    </source>
</reference>
<protein>
    <submittedName>
        <fullName evidence="3">Uncharacterized protein</fullName>
    </submittedName>
</protein>
<proteinExistence type="predicted"/>
<feature type="compositionally biased region" description="Basic and acidic residues" evidence="2">
    <location>
        <begin position="274"/>
        <end position="283"/>
    </location>
</feature>
<gene>
    <name evidence="3" type="ORF">ACET3X_005196</name>
</gene>
<keyword evidence="1" id="KW-0175">Coiled coil</keyword>
<comment type="caution">
    <text evidence="3">The sequence shown here is derived from an EMBL/GenBank/DDBJ whole genome shotgun (WGS) entry which is preliminary data.</text>
</comment>
<evidence type="ECO:0000256" key="2">
    <source>
        <dbReference type="SAM" id="MobiDB-lite"/>
    </source>
</evidence>
<organism evidence="3 4">
    <name type="scientific">Alternaria dauci</name>
    <dbReference type="NCBI Taxonomy" id="48095"/>
    <lineage>
        <taxon>Eukaryota</taxon>
        <taxon>Fungi</taxon>
        <taxon>Dikarya</taxon>
        <taxon>Ascomycota</taxon>
        <taxon>Pezizomycotina</taxon>
        <taxon>Dothideomycetes</taxon>
        <taxon>Pleosporomycetidae</taxon>
        <taxon>Pleosporales</taxon>
        <taxon>Pleosporineae</taxon>
        <taxon>Pleosporaceae</taxon>
        <taxon>Alternaria</taxon>
        <taxon>Alternaria sect. Porri</taxon>
    </lineage>
</organism>
<feature type="coiled-coil region" evidence="1">
    <location>
        <begin position="123"/>
        <end position="203"/>
    </location>
</feature>
<sequence length="1384" mass="160243">MASICRARLLSDLSAQTGCDREATSPDGRLCAFHSRQCHALYLGYKRRNAVLDTQELPVYLAGKKASIVVQDFNDVDSEAALREVHDYLFRRYNLLDRVIRARKLHHSHFFAVDNDYGHEKYLDRLQNERYNMVKALEKLGKRAAEVMYEQKQWFSWVKQCQEKEAEEAESEGRKVKLESLLFKRHQKEIDRHQCERNSIENKKRQEQYLNKIYAKSLAQMSKEEQEEWDPIQDVYGYEKDNYIELIRFFLMLNVQEHDELPAQAEPSQADDPVESKPTEKALSKSAKKRARKANAETKKLEDPTKQGDGSKDFIEMETKEQMRERLRTPVPFEGVASYSAHGSEGTVDPRTVAMIPHDEIEQLLVEIGEIKNLLFCRLLLASSALLPIAIQTNSIEEFLQKDDVTREHLRDLCLKLERPSLQDVRDACADFIRERDGADGPEVSKDLAEDLYHGDITGDIMLQLHNNSGSRSVLMNRYRTKHERATKKKPQQQPPESEQNGLVDFGDASDENEVIQKRIKIRVCGRDMYNYRSEQALNRSGWFHFSIIAKDSNLADAVALCRNWDELFELNILSMYHYFLAPKWTRFIGDRQSQQLALVGFIPYFQMDNAEAKTRRFQTGGRGIAGRSHEIKESRNIICGYIKRNDAFNRRFVQYLTMESGELRALIRDPVTGYVIVQPPEQELWLSREKSGIGRASKREYNVTSEVGPELIEKIEARRSWQVNFDDYYDVYIWDAAPGGGAHELQQKIEEVFAHALQFRTAKDMLTRVRHIFQTVTEEYDTGRIRSIRPGEKVQTLADILDKNAEITSNQSDPETHEAEYDKVKLRYEFTEADEVEDSILFPKDAESDIPNRTPRCKTAIEQFQMGKLRAWKISYDLSTDDESSGSDSDSDSGSGSGSDEDEDEDEASVKENARLQPDLNPRRVPGVRGDFHKYLFEADQQAHKQRSGPLVPQYGWVAMTADPYYFLPLLYDPKDARLVTAGLEVPPSDFMYMLRTALRRQRIYLDDGSDIADMIESHSQRSSDRVAKECCHLGDLEPGGLSRYKEHQSIVAAMDNFVMSNINPGPFELCKFMSMAPFFRKERRNVDDAFQAYAAIAMFYETEDFVASEHGLPFKSSLLFDQKERAKRIPDRRTHLSNVYMPAELWADRDKLLKEHKRGALDFVEDIYPMEWRKVIRSVIIPLFKTGVIRLSYHPRVSGVVTAAAEPGRPLDLYIDFRHQNDSTKMIGEMIDPTPLDRDYIVRTAKQFRAQHASARFSALRMWSAPHFYPMTAREGDRFLDDRGRFWEWKYIPKDMPMSEWSIHKSMTLILRPFERIWKGQVVVARDMFLVMGKDADDCRRLSEGVTWAVQKKPSRSEIDFWRSFVNVDADFLEGLHPTWLS</sequence>
<dbReference type="Proteomes" id="UP001578633">
    <property type="component" value="Chromosome 4"/>
</dbReference>
<evidence type="ECO:0000313" key="3">
    <source>
        <dbReference type="EMBL" id="KAL1796656.1"/>
    </source>
</evidence>
<name>A0ABR3UMD2_9PLEO</name>
<feature type="region of interest" description="Disordered" evidence="2">
    <location>
        <begin position="481"/>
        <end position="506"/>
    </location>
</feature>
<feature type="compositionally biased region" description="Acidic residues" evidence="2">
    <location>
        <begin position="880"/>
        <end position="892"/>
    </location>
</feature>
<evidence type="ECO:0000313" key="4">
    <source>
        <dbReference type="Proteomes" id="UP001578633"/>
    </source>
</evidence>
<feature type="region of interest" description="Disordered" evidence="2">
    <location>
        <begin position="263"/>
        <end position="311"/>
    </location>
</feature>